<organism evidence="8 9">
    <name type="scientific">Aspergillus oryzae</name>
    <name type="common">Yellow koji mold</name>
    <dbReference type="NCBI Taxonomy" id="5062"/>
    <lineage>
        <taxon>Eukaryota</taxon>
        <taxon>Fungi</taxon>
        <taxon>Dikarya</taxon>
        <taxon>Ascomycota</taxon>
        <taxon>Pezizomycotina</taxon>
        <taxon>Eurotiomycetes</taxon>
        <taxon>Eurotiomycetidae</taxon>
        <taxon>Eurotiales</taxon>
        <taxon>Aspergillaceae</taxon>
        <taxon>Aspergillus</taxon>
        <taxon>Aspergillus subgen. Circumdati</taxon>
    </lineage>
</organism>
<keyword evidence="5" id="KW-0539">Nucleus</keyword>
<evidence type="ECO:0000256" key="5">
    <source>
        <dbReference type="ARBA" id="ARBA00023242"/>
    </source>
</evidence>
<dbReference type="GO" id="GO:0006351">
    <property type="term" value="P:DNA-templated transcription"/>
    <property type="evidence" value="ECO:0007669"/>
    <property type="project" value="InterPro"/>
</dbReference>
<dbReference type="GO" id="GO:0005634">
    <property type="term" value="C:nucleus"/>
    <property type="evidence" value="ECO:0007669"/>
    <property type="project" value="TreeGrafter"/>
</dbReference>
<dbReference type="InterPro" id="IPR001138">
    <property type="entry name" value="Zn2Cys6_DnaBD"/>
</dbReference>
<evidence type="ECO:0000259" key="7">
    <source>
        <dbReference type="SMART" id="SM00906"/>
    </source>
</evidence>
<feature type="compositionally biased region" description="Polar residues" evidence="6">
    <location>
        <begin position="599"/>
        <end position="615"/>
    </location>
</feature>
<evidence type="ECO:0000313" key="9">
    <source>
        <dbReference type="Proteomes" id="UP000190312"/>
    </source>
</evidence>
<proteinExistence type="predicted"/>
<dbReference type="PANTHER" id="PTHR31644">
    <property type="entry name" value="TRANSCRIPTIONAL ACTIVATOR ARO80-RELATED"/>
    <property type="match status" value="1"/>
</dbReference>
<evidence type="ECO:0000256" key="1">
    <source>
        <dbReference type="ARBA" id="ARBA00022723"/>
    </source>
</evidence>
<comment type="caution">
    <text evidence="8">The sequence shown here is derived from an EMBL/GenBank/DDBJ whole genome shotgun (WGS) entry which is preliminary data.</text>
</comment>
<dbReference type="PANTHER" id="PTHR31644:SF1">
    <property type="entry name" value="ZN(II)2CYS6 TRANSCRIPTION FACTOR (EUROFUNG)"/>
    <property type="match status" value="1"/>
</dbReference>
<evidence type="ECO:0000256" key="2">
    <source>
        <dbReference type="ARBA" id="ARBA00023015"/>
    </source>
</evidence>
<name>A0A1S9DIY4_ASPOZ</name>
<evidence type="ECO:0000256" key="3">
    <source>
        <dbReference type="ARBA" id="ARBA00023125"/>
    </source>
</evidence>
<dbReference type="GO" id="GO:0000981">
    <property type="term" value="F:DNA-binding transcription factor activity, RNA polymerase II-specific"/>
    <property type="evidence" value="ECO:0007669"/>
    <property type="project" value="InterPro"/>
</dbReference>
<dbReference type="CDD" id="cd00067">
    <property type="entry name" value="GAL4"/>
    <property type="match status" value="1"/>
</dbReference>
<dbReference type="VEuPathDB" id="FungiDB:AO090038000508"/>
<feature type="region of interest" description="Disordered" evidence="6">
    <location>
        <begin position="599"/>
        <end position="618"/>
    </location>
</feature>
<accession>A0A1S9DIY4</accession>
<dbReference type="InterPro" id="IPR036864">
    <property type="entry name" value="Zn2-C6_fun-type_DNA-bd_sf"/>
</dbReference>
<dbReference type="SMART" id="SM00906">
    <property type="entry name" value="Fungal_trans"/>
    <property type="match status" value="1"/>
</dbReference>
<dbReference type="GO" id="GO:0008270">
    <property type="term" value="F:zinc ion binding"/>
    <property type="evidence" value="ECO:0007669"/>
    <property type="project" value="InterPro"/>
</dbReference>
<keyword evidence="4" id="KW-0804">Transcription</keyword>
<dbReference type="GO" id="GO:0003677">
    <property type="term" value="F:DNA binding"/>
    <property type="evidence" value="ECO:0007669"/>
    <property type="project" value="UniProtKB-KW"/>
</dbReference>
<dbReference type="InterPro" id="IPR007219">
    <property type="entry name" value="XnlR_reg_dom"/>
</dbReference>
<evidence type="ECO:0000313" key="8">
    <source>
        <dbReference type="EMBL" id="OOO09010.1"/>
    </source>
</evidence>
<feature type="domain" description="Xylanolytic transcriptional activator regulatory" evidence="7">
    <location>
        <begin position="294"/>
        <end position="370"/>
    </location>
</feature>
<dbReference type="Proteomes" id="UP000190312">
    <property type="component" value="Unassembled WGS sequence"/>
</dbReference>
<protein>
    <recommendedName>
        <fullName evidence="7">Xylanolytic transcriptional activator regulatory domain-containing protein</fullName>
    </recommendedName>
</protein>
<dbReference type="GO" id="GO:0009893">
    <property type="term" value="P:positive regulation of metabolic process"/>
    <property type="evidence" value="ECO:0007669"/>
    <property type="project" value="UniProtKB-ARBA"/>
</dbReference>
<sequence length="688" mass="77637">MTKSKGERLYRACIRCRQRKTKCDLYVAHKACYELCVIATSRRGGDYSRFRVRKSQKHREEELRECDRSEHTIESRAVDSVNTETVAADHRLGGIQNPLEALQILAQTAATERSAERRKTLMYQVDINQMSTREESNAQDSSVTHPARKSSTLLTSELIQNGIVDTQLLEPLLQYYVQNFHPYLPIVPGHLSSLDNITQSWANDTFLLTAVLTIATKDRGGLEGLHARISQYMEKLLLRVVLGAASVRHVGSVEGLLLLAEWVPHISTEEWARDAAASNGPPQQVQVTEEDSVSWNLIGLAVRQAYLLHLERYSFRGESKDEDKLDYHRNRLAWIFTYLADRQISIQMGQAFWCRGPGLSTRFTIEDYPYLRPQKANGVDYASFVQAQVELTTIFGNIHDILYASKTRTVQLMLMGDYTKYLDDSSKALAMWKEAWANVDLPFHLSGLLCLQFEYLRLYINAFAFQAVLYRTPKSPVGSDNGKTSYFPYSVMASADGRHIYIAIDAAKSVLKYLMERLNPTKHLRYIPVRFYLYEIHASVFLFKALTVGALSSEEQQTCTTLVRQFISMLKSAATSPSHITSRYSKLLTSLWFQGQTTPETANDSVQSSGSAQNPLPSPIDLDEFASTSVIDSTGPFQDDFQTQQALSFLESTEGLECPDTFLSNLPFLRGGFPGLENHGVGQLLMDL</sequence>
<dbReference type="CDD" id="cd12148">
    <property type="entry name" value="fungal_TF_MHR"/>
    <property type="match status" value="1"/>
</dbReference>
<dbReference type="SUPFAM" id="SSF57701">
    <property type="entry name" value="Zn2/Cys6 DNA-binding domain"/>
    <property type="match status" value="1"/>
</dbReference>
<dbReference type="OrthoDB" id="5818554at2759"/>
<keyword evidence="2" id="KW-0805">Transcription regulation</keyword>
<keyword evidence="3" id="KW-0238">DNA-binding</keyword>
<evidence type="ECO:0000256" key="6">
    <source>
        <dbReference type="SAM" id="MobiDB-lite"/>
    </source>
</evidence>
<gene>
    <name evidence="8" type="ORF">OAory_01103060</name>
</gene>
<dbReference type="EMBL" id="MKZY01000005">
    <property type="protein sequence ID" value="OOO09010.1"/>
    <property type="molecule type" value="Genomic_DNA"/>
</dbReference>
<evidence type="ECO:0000256" key="4">
    <source>
        <dbReference type="ARBA" id="ARBA00023163"/>
    </source>
</evidence>
<reference evidence="8 9" key="1">
    <citation type="submission" date="2016-10" db="EMBL/GenBank/DDBJ databases">
        <title>Genome sequencing of Aspergillus oryzae BCC7051.</title>
        <authorList>
            <person name="Thammarongtham C."/>
            <person name="Vorapreeda T."/>
            <person name="Nookaew I."/>
            <person name="Srisuk T."/>
            <person name="Land M."/>
            <person name="Jeennor S."/>
            <person name="Laoteng K."/>
        </authorList>
    </citation>
    <scope>NUCLEOTIDE SEQUENCE [LARGE SCALE GENOMIC DNA]</scope>
    <source>
        <strain evidence="8 9">BCC7051</strain>
    </source>
</reference>
<keyword evidence="1" id="KW-0479">Metal-binding</keyword>
<dbReference type="AlphaFoldDB" id="A0A1S9DIY4"/>
<dbReference type="InterPro" id="IPR052780">
    <property type="entry name" value="AAA_Catabolism_Regulators"/>
</dbReference>